<proteinExistence type="inferred from homology"/>
<accession>A0AA38G7L3</accession>
<dbReference type="EMBL" id="JAHRHJ020000004">
    <property type="protein sequence ID" value="KAH9317761.1"/>
    <property type="molecule type" value="Genomic_DNA"/>
</dbReference>
<dbReference type="InterPro" id="IPR008979">
    <property type="entry name" value="Galactose-bd-like_sf"/>
</dbReference>
<reference evidence="7 8" key="1">
    <citation type="journal article" date="2021" name="Nat. Plants">
        <title>The Taxus genome provides insights into paclitaxel biosynthesis.</title>
        <authorList>
            <person name="Xiong X."/>
            <person name="Gou J."/>
            <person name="Liao Q."/>
            <person name="Li Y."/>
            <person name="Zhou Q."/>
            <person name="Bi G."/>
            <person name="Li C."/>
            <person name="Du R."/>
            <person name="Wang X."/>
            <person name="Sun T."/>
            <person name="Guo L."/>
            <person name="Liang H."/>
            <person name="Lu P."/>
            <person name="Wu Y."/>
            <person name="Zhang Z."/>
            <person name="Ro D.K."/>
            <person name="Shang Y."/>
            <person name="Huang S."/>
            <person name="Yan J."/>
        </authorList>
    </citation>
    <scope>NUCLEOTIDE SEQUENCE [LARGE SCALE GENOMIC DNA]</scope>
    <source>
        <strain evidence="7">Ta-2019</strain>
    </source>
</reference>
<dbReference type="GO" id="GO:0031176">
    <property type="term" value="F:endo-1,4-beta-xylanase activity"/>
    <property type="evidence" value="ECO:0007669"/>
    <property type="project" value="UniProtKB-ARBA"/>
</dbReference>
<keyword evidence="8" id="KW-1185">Reference proteome</keyword>
<feature type="domain" description="GH10" evidence="6">
    <location>
        <begin position="185"/>
        <end position="481"/>
    </location>
</feature>
<evidence type="ECO:0000313" key="8">
    <source>
        <dbReference type="Proteomes" id="UP000824469"/>
    </source>
</evidence>
<keyword evidence="2" id="KW-0677">Repeat</keyword>
<gene>
    <name evidence="7" type="ORF">KI387_019530</name>
</gene>
<feature type="non-terminal residue" evidence="7">
    <location>
        <position position="1"/>
    </location>
</feature>
<organism evidence="7 8">
    <name type="scientific">Taxus chinensis</name>
    <name type="common">Chinese yew</name>
    <name type="synonym">Taxus wallichiana var. chinensis</name>
    <dbReference type="NCBI Taxonomy" id="29808"/>
    <lineage>
        <taxon>Eukaryota</taxon>
        <taxon>Viridiplantae</taxon>
        <taxon>Streptophyta</taxon>
        <taxon>Embryophyta</taxon>
        <taxon>Tracheophyta</taxon>
        <taxon>Spermatophyta</taxon>
        <taxon>Pinopsida</taxon>
        <taxon>Pinidae</taxon>
        <taxon>Conifers II</taxon>
        <taxon>Cupressales</taxon>
        <taxon>Taxaceae</taxon>
        <taxon>Taxus</taxon>
    </lineage>
</organism>
<dbReference type="InterPro" id="IPR017853">
    <property type="entry name" value="GH"/>
</dbReference>
<protein>
    <recommendedName>
        <fullName evidence="6">GH10 domain-containing protein</fullName>
    </recommendedName>
</protein>
<keyword evidence="5" id="KW-0624">Polysaccharide degradation</keyword>
<evidence type="ECO:0000256" key="4">
    <source>
        <dbReference type="ARBA" id="ARBA00023277"/>
    </source>
</evidence>
<sequence>MHPAAPLYSGGILVNPGFEDGTQGWTESIGNASLHIESENNGNKFIVASNRQMGYHSPSQKLENLSQDMKYTLSAWVQIRGNVSSAFVKATVGMDNTTYTCAGNVIARNGCWSFLKGGFVPDWSPFYARLYFESSRTDVEILVDSVSLQPFTDEEWRLHQQDGIIMKRMRRVVIHVTDLHGNRLEKANVTVEQKSRQFPLGSAISQDILGNQPYQVWFAKRFNVAVFENELKWYSTERQRGKLNYRVADQMLAWCSANGIPVRGHNIFWEDPKYLPSWVSTLDKEELQKAVNERIESLVSRYAGSFINWDVSNEMLHFSFYEDRLGSNASDGFYQAAQEIDPWTPMFMNDYNVIESCDDSEASVDAYIQRLIEIKASGQVMEGIGLESHFDKPNIPFVRAALEKLSTLGLPIWLTEVDINANFDHQTQATYLEQILREGFSHPAVEGIIMWSALHPYGCYRMCLTDNHLNNLPTGDVVERLLQDWTTREQGMSDENGSFKFHGFHGNYQFSTSYGSKNVTKSTSVYQ</sequence>
<dbReference type="AlphaFoldDB" id="A0AA38G7L3"/>
<dbReference type="PANTHER" id="PTHR31490">
    <property type="entry name" value="GLYCOSYL HYDROLASE"/>
    <property type="match status" value="1"/>
</dbReference>
<dbReference type="Pfam" id="PF00331">
    <property type="entry name" value="Glyco_hydro_10"/>
    <property type="match status" value="1"/>
</dbReference>
<dbReference type="SUPFAM" id="SSF51445">
    <property type="entry name" value="(Trans)glycosidases"/>
    <property type="match status" value="1"/>
</dbReference>
<dbReference type="Pfam" id="PF02018">
    <property type="entry name" value="CBM_4_9"/>
    <property type="match status" value="1"/>
</dbReference>
<dbReference type="Gene3D" id="2.60.120.260">
    <property type="entry name" value="Galactose-binding domain-like"/>
    <property type="match status" value="1"/>
</dbReference>
<dbReference type="Proteomes" id="UP000824469">
    <property type="component" value="Unassembled WGS sequence"/>
</dbReference>
<evidence type="ECO:0000256" key="5">
    <source>
        <dbReference type="ARBA" id="ARBA00023326"/>
    </source>
</evidence>
<keyword evidence="3" id="KW-0378">Hydrolase</keyword>
<dbReference type="SUPFAM" id="SSF49785">
    <property type="entry name" value="Galactose-binding domain-like"/>
    <property type="match status" value="1"/>
</dbReference>
<dbReference type="GO" id="GO:0000272">
    <property type="term" value="P:polysaccharide catabolic process"/>
    <property type="evidence" value="ECO:0007669"/>
    <property type="project" value="UniProtKB-KW"/>
</dbReference>
<dbReference type="PROSITE" id="PS51760">
    <property type="entry name" value="GH10_2"/>
    <property type="match status" value="1"/>
</dbReference>
<evidence type="ECO:0000256" key="3">
    <source>
        <dbReference type="ARBA" id="ARBA00022801"/>
    </source>
</evidence>
<evidence type="ECO:0000313" key="7">
    <source>
        <dbReference type="EMBL" id="KAH9317761.1"/>
    </source>
</evidence>
<comment type="caution">
    <text evidence="7">The sequence shown here is derived from an EMBL/GenBank/DDBJ whole genome shotgun (WGS) entry which is preliminary data.</text>
</comment>
<dbReference type="PRINTS" id="PR00134">
    <property type="entry name" value="GLHYDRLASE10"/>
</dbReference>
<name>A0AA38G7L3_TAXCH</name>
<dbReference type="InterPro" id="IPR044846">
    <property type="entry name" value="GH10"/>
</dbReference>
<dbReference type="InterPro" id="IPR001000">
    <property type="entry name" value="GH10_dom"/>
</dbReference>
<keyword evidence="4" id="KW-0119">Carbohydrate metabolism</keyword>
<evidence type="ECO:0000259" key="6">
    <source>
        <dbReference type="PROSITE" id="PS51760"/>
    </source>
</evidence>
<dbReference type="OMA" id="MTHETHE"/>
<dbReference type="PANTHER" id="PTHR31490:SF3">
    <property type="entry name" value="GLYCOSYL HYDROLASE FAMILY 10 PROTEIN"/>
    <property type="match status" value="1"/>
</dbReference>
<evidence type="ECO:0000256" key="1">
    <source>
        <dbReference type="ARBA" id="ARBA00007495"/>
    </source>
</evidence>
<dbReference type="Gene3D" id="3.20.20.80">
    <property type="entry name" value="Glycosidases"/>
    <property type="match status" value="1"/>
</dbReference>
<dbReference type="InterPro" id="IPR003305">
    <property type="entry name" value="CenC_carb-bd"/>
</dbReference>
<comment type="similarity">
    <text evidence="1">Belongs to the glycosyl hydrolase 10 (cellulase F) family.</text>
</comment>
<evidence type="ECO:0000256" key="2">
    <source>
        <dbReference type="ARBA" id="ARBA00022737"/>
    </source>
</evidence>
<dbReference type="SMART" id="SM00633">
    <property type="entry name" value="Glyco_10"/>
    <property type="match status" value="1"/>
</dbReference>